<protein>
    <submittedName>
        <fullName evidence="4">Cation_ATPase_N domain-containing protein</fullName>
    </submittedName>
</protein>
<evidence type="ECO:0000259" key="2">
    <source>
        <dbReference type="SMART" id="SM00831"/>
    </source>
</evidence>
<dbReference type="InterPro" id="IPR004014">
    <property type="entry name" value="ATPase_P-typ_cation-transptr_N"/>
</dbReference>
<name>A0A1I7XP38_HETBA</name>
<reference evidence="4" key="1">
    <citation type="submission" date="2016-11" db="UniProtKB">
        <authorList>
            <consortium name="WormBaseParasite"/>
        </authorList>
    </citation>
    <scope>IDENTIFICATION</scope>
</reference>
<feature type="transmembrane region" description="Helical" evidence="1">
    <location>
        <begin position="260"/>
        <end position="283"/>
    </location>
</feature>
<proteinExistence type="predicted"/>
<evidence type="ECO:0000313" key="4">
    <source>
        <dbReference type="WBParaSite" id="Hba_19106"/>
    </source>
</evidence>
<dbReference type="SMART" id="SM00831">
    <property type="entry name" value="Cation_ATPase_N"/>
    <property type="match status" value="1"/>
</dbReference>
<keyword evidence="1" id="KW-1133">Transmembrane helix</keyword>
<sequence>MEITKVYSVSTKEAARPLTAVFRVEDNKAVARVSTFLQSNKDDIMIETLTAENASVHEVHMLRSDICSGLSTAEATRRRQYHGYNEFEVSAQEPIWKKYIEQFKNPLILLLLASAVVSLIMRQFDDAISITIAVVIVVSVGFVQEYRSEKTLEQLNKLVPPACHVLVGRTLLYVFPILIFFLGGGFHYSTVYRWPRRAHHKYCIYGHLSMHREGQSKFTILCCYRVYIYIYLFIYLFIYLILFQVLILTIKYFFNLSKSYVLYIYTYIHIFIVCLSMFVSWYITTNKRLFIFVPGTMLGMFNPTDNSLSGAQIDNMSDQELELIIRQVSIFYRASPRHKLKIIKEAADMILCDDDFTTITAAIEEGKAIYHNITNFVRFQLSTSVAALSLIAASTMFHFENPLNAMQILWINVIMDGPPAQRHKSYVLFGCYWFTHMSTTCNLLGPFAARVSN</sequence>
<keyword evidence="1" id="KW-0812">Transmembrane</keyword>
<dbReference type="Gene3D" id="1.20.1110.10">
    <property type="entry name" value="Calcium-transporting ATPase, transmembrane domain"/>
    <property type="match status" value="2"/>
</dbReference>
<evidence type="ECO:0000256" key="1">
    <source>
        <dbReference type="SAM" id="Phobius"/>
    </source>
</evidence>
<dbReference type="AlphaFoldDB" id="A0A1I7XP38"/>
<keyword evidence="1" id="KW-0472">Membrane</keyword>
<dbReference type="Pfam" id="PF00690">
    <property type="entry name" value="Cation_ATPase_N"/>
    <property type="match status" value="1"/>
</dbReference>
<dbReference type="GO" id="GO:0005388">
    <property type="term" value="F:P-type calcium transporter activity"/>
    <property type="evidence" value="ECO:0007669"/>
    <property type="project" value="UniProtKB-EC"/>
</dbReference>
<dbReference type="Proteomes" id="UP000095283">
    <property type="component" value="Unplaced"/>
</dbReference>
<feature type="transmembrane region" description="Helical" evidence="1">
    <location>
        <begin position="226"/>
        <end position="248"/>
    </location>
</feature>
<dbReference type="PANTHER" id="PTHR42861">
    <property type="entry name" value="CALCIUM-TRANSPORTING ATPASE"/>
    <property type="match status" value="1"/>
</dbReference>
<dbReference type="WBParaSite" id="Hba_19106">
    <property type="protein sequence ID" value="Hba_19106"/>
    <property type="gene ID" value="Hba_19106"/>
</dbReference>
<dbReference type="SUPFAM" id="SSF81665">
    <property type="entry name" value="Calcium ATPase, transmembrane domain M"/>
    <property type="match status" value="1"/>
</dbReference>
<feature type="transmembrane region" description="Helical" evidence="1">
    <location>
        <begin position="127"/>
        <end position="146"/>
    </location>
</feature>
<evidence type="ECO:0000313" key="3">
    <source>
        <dbReference type="Proteomes" id="UP000095283"/>
    </source>
</evidence>
<feature type="transmembrane region" description="Helical" evidence="1">
    <location>
        <begin position="103"/>
        <end position="121"/>
    </location>
</feature>
<feature type="transmembrane region" description="Helical" evidence="1">
    <location>
        <begin position="166"/>
        <end position="188"/>
    </location>
</feature>
<keyword evidence="3" id="KW-1185">Reference proteome</keyword>
<accession>A0A1I7XP38</accession>
<dbReference type="InterPro" id="IPR023298">
    <property type="entry name" value="ATPase_P-typ_TM_dom_sf"/>
</dbReference>
<feature type="domain" description="Cation-transporting P-type ATPase N-terminal" evidence="2">
    <location>
        <begin position="57"/>
        <end position="123"/>
    </location>
</feature>
<organism evidence="3 4">
    <name type="scientific">Heterorhabditis bacteriophora</name>
    <name type="common">Entomopathogenic nematode worm</name>
    <dbReference type="NCBI Taxonomy" id="37862"/>
    <lineage>
        <taxon>Eukaryota</taxon>
        <taxon>Metazoa</taxon>
        <taxon>Ecdysozoa</taxon>
        <taxon>Nematoda</taxon>
        <taxon>Chromadorea</taxon>
        <taxon>Rhabditida</taxon>
        <taxon>Rhabditina</taxon>
        <taxon>Rhabditomorpha</taxon>
        <taxon>Strongyloidea</taxon>
        <taxon>Heterorhabditidae</taxon>
        <taxon>Heterorhabditis</taxon>
    </lineage>
</organism>